<organism evidence="5 6">
    <name type="scientific">Brevibacterium salitolerans</name>
    <dbReference type="NCBI Taxonomy" id="1403566"/>
    <lineage>
        <taxon>Bacteria</taxon>
        <taxon>Bacillati</taxon>
        <taxon>Actinomycetota</taxon>
        <taxon>Actinomycetes</taxon>
        <taxon>Micrococcales</taxon>
        <taxon>Brevibacteriaceae</taxon>
        <taxon>Brevibacterium</taxon>
    </lineage>
</organism>
<dbReference type="InterPro" id="IPR029903">
    <property type="entry name" value="RmlD-like-bd"/>
</dbReference>
<evidence type="ECO:0000259" key="4">
    <source>
        <dbReference type="Pfam" id="PF04321"/>
    </source>
</evidence>
<dbReference type="EMBL" id="BAAAPZ010000006">
    <property type="protein sequence ID" value="GAA2097072.1"/>
    <property type="molecule type" value="Genomic_DNA"/>
</dbReference>
<comment type="caution">
    <text evidence="5">The sequence shown here is derived from an EMBL/GenBank/DDBJ whole genome shotgun (WGS) entry which is preliminary data.</text>
</comment>
<keyword evidence="3" id="KW-0521">NADP</keyword>
<dbReference type="Gene3D" id="2.60.120.10">
    <property type="entry name" value="Jelly Rolls"/>
    <property type="match status" value="1"/>
</dbReference>
<protein>
    <recommendedName>
        <fullName evidence="3">dTDP-4-dehydrorhamnose reductase</fullName>
        <ecNumber evidence="3">1.1.1.133</ecNumber>
    </recommendedName>
</protein>
<dbReference type="SUPFAM" id="SSF51735">
    <property type="entry name" value="NAD(P)-binding Rossmann-fold domains"/>
    <property type="match status" value="1"/>
</dbReference>
<comment type="function">
    <text evidence="3">Catalyzes the reduction of dTDP-6-deoxy-L-lyxo-4-hexulose to yield dTDP-L-rhamnose.</text>
</comment>
<gene>
    <name evidence="5" type="ORF">GCM10009823_17500</name>
</gene>
<dbReference type="PANTHER" id="PTHR10491">
    <property type="entry name" value="DTDP-4-DEHYDRORHAMNOSE REDUCTASE"/>
    <property type="match status" value="1"/>
</dbReference>
<comment type="pathway">
    <text evidence="3">Carbohydrate biosynthesis; dTDP-L-rhamnose biosynthesis.</text>
</comment>
<reference evidence="5 6" key="1">
    <citation type="journal article" date="2019" name="Int. J. Syst. Evol. Microbiol.">
        <title>The Global Catalogue of Microorganisms (GCM) 10K type strain sequencing project: providing services to taxonomists for standard genome sequencing and annotation.</title>
        <authorList>
            <consortium name="The Broad Institute Genomics Platform"/>
            <consortium name="The Broad Institute Genome Sequencing Center for Infectious Disease"/>
            <person name="Wu L."/>
            <person name="Ma J."/>
        </authorList>
    </citation>
    <scope>NUCLEOTIDE SEQUENCE [LARGE SCALE GENOMIC DNA]</scope>
    <source>
        <strain evidence="5 6">JCM 15900</strain>
    </source>
</reference>
<dbReference type="InterPro" id="IPR005913">
    <property type="entry name" value="dTDP_dehydrorham_reduct"/>
</dbReference>
<dbReference type="Gene3D" id="3.90.25.10">
    <property type="entry name" value="UDP-galactose 4-epimerase, domain 1"/>
    <property type="match status" value="1"/>
</dbReference>
<proteinExistence type="inferred from homology"/>
<dbReference type="Gene3D" id="3.40.50.720">
    <property type="entry name" value="NAD(P)-binding Rossmann-like Domain"/>
    <property type="match status" value="1"/>
</dbReference>
<sequence length="467" mass="50394">MTMAPLPLAVRETPVPGLLVVDLPVHGDARGWFKENWQRAKMTALGLPDFAPVQNNVSFNAEPGTTRGIHAEPWDKFVSVASGRVFGAWVDLREGPSFGRVFHTEMGPETAVFVPRGVGNAFQALDEGTAYSYLVNDHWSESAQSDYTFLNLADETVAVPWPIPLERAVLSEKDRAHPRLAEVTPMPPKQTLVLGAGGQLGKALRSVFPNADHADRSLIDITDRRSLERVEWTRYATVINAAAYTRVDEAESAEGRAAAWGVNAAAVADLARIARAHALTLVHVSSDYVFDGRRPGAYTEDAALCPLSAYGQSKAAGDLAAAAAGRHYILRTSWVVGDGANFVRTMASLAARGVDPEVVCDQRGRLTFAEDLAAAIAHLLAVRPEYGTYNVTCGGEPMSWAEVAARVFGLTGHDPARVTGVTAAEYFAGKQAAPRPANSVLDLQKIERTGFRPRPALRALEVYLADR</sequence>
<evidence type="ECO:0000313" key="5">
    <source>
        <dbReference type="EMBL" id="GAA2097072.1"/>
    </source>
</evidence>
<evidence type="ECO:0000256" key="1">
    <source>
        <dbReference type="ARBA" id="ARBA00010154"/>
    </source>
</evidence>
<dbReference type="InterPro" id="IPR014710">
    <property type="entry name" value="RmlC-like_jellyroll"/>
</dbReference>
<evidence type="ECO:0000256" key="2">
    <source>
        <dbReference type="ARBA" id="ARBA00010944"/>
    </source>
</evidence>
<dbReference type="InterPro" id="IPR036291">
    <property type="entry name" value="NAD(P)-bd_dom_sf"/>
</dbReference>
<dbReference type="Pfam" id="PF04321">
    <property type="entry name" value="RmlD_sub_bind"/>
    <property type="match status" value="1"/>
</dbReference>
<dbReference type="EC" id="1.1.1.133" evidence="3"/>
<dbReference type="InterPro" id="IPR011051">
    <property type="entry name" value="RmlC_Cupin_sf"/>
</dbReference>
<accession>A0ABN2WQB1</accession>
<dbReference type="InterPro" id="IPR000888">
    <property type="entry name" value="RmlC-like"/>
</dbReference>
<dbReference type="PANTHER" id="PTHR10491:SF4">
    <property type="entry name" value="METHIONINE ADENOSYLTRANSFERASE 2 SUBUNIT BETA"/>
    <property type="match status" value="1"/>
</dbReference>
<evidence type="ECO:0000256" key="3">
    <source>
        <dbReference type="RuleBase" id="RU364082"/>
    </source>
</evidence>
<dbReference type="SUPFAM" id="SSF51182">
    <property type="entry name" value="RmlC-like cupins"/>
    <property type="match status" value="1"/>
</dbReference>
<dbReference type="Pfam" id="PF00908">
    <property type="entry name" value="dTDP_sugar_isom"/>
    <property type="match status" value="1"/>
</dbReference>
<evidence type="ECO:0000313" key="6">
    <source>
        <dbReference type="Proteomes" id="UP001500984"/>
    </source>
</evidence>
<comment type="similarity">
    <text evidence="2 3">Belongs to the dTDP-4-dehydrorhamnose reductase family.</text>
</comment>
<name>A0ABN2WQB1_9MICO</name>
<dbReference type="CDD" id="cd05254">
    <property type="entry name" value="dTDP_HR_like_SDR_e"/>
    <property type="match status" value="1"/>
</dbReference>
<feature type="domain" description="RmlD-like substrate binding" evidence="4">
    <location>
        <begin position="191"/>
        <end position="461"/>
    </location>
</feature>
<keyword evidence="3" id="KW-0560">Oxidoreductase</keyword>
<comment type="similarity">
    <text evidence="1">Belongs to the dTDP-4-dehydrorhamnose 3,5-epimerase family.</text>
</comment>
<dbReference type="Proteomes" id="UP001500984">
    <property type="component" value="Unassembled WGS sequence"/>
</dbReference>
<keyword evidence="6" id="KW-1185">Reference proteome</keyword>